<dbReference type="AlphaFoldDB" id="A0A484ANF0"/>
<sequence>MQRGKISFGKIQLNVNKTPAETTQESQDAGGFKKMDKQQMIRQIEDVAEDLESQHLKDLMGISSFGRKAAKVFDINEQIAKARTA</sequence>
<reference evidence="1 2" key="1">
    <citation type="journal article" date="2019" name="J. Hered.">
        <title>An Improved Genome Assembly for Drosophila navojoa, the Basal Species in the mojavensis Cluster.</title>
        <authorList>
            <person name="Vanderlinde T."/>
            <person name="Dupim E.G."/>
            <person name="Nazario-Yepiz N.O."/>
            <person name="Carvalho A.B."/>
        </authorList>
    </citation>
    <scope>NUCLEOTIDE SEQUENCE [LARGE SCALE GENOMIC DNA]</scope>
    <source>
        <strain evidence="1">Navoj_Jal97</strain>
        <tissue evidence="1">Whole organism</tissue>
    </source>
</reference>
<feature type="non-terminal residue" evidence="1">
    <location>
        <position position="85"/>
    </location>
</feature>
<proteinExistence type="predicted"/>
<evidence type="ECO:0000313" key="1">
    <source>
        <dbReference type="EMBL" id="TDG38188.1"/>
    </source>
</evidence>
<keyword evidence="2" id="KW-1185">Reference proteome</keyword>
<protein>
    <submittedName>
        <fullName evidence="1">Uncharacterized protein</fullName>
    </submittedName>
</protein>
<dbReference type="STRING" id="7232.A0A484ANF0"/>
<accession>A0A484ANF0</accession>
<dbReference type="Proteomes" id="UP000295192">
    <property type="component" value="Unassembled WGS sequence"/>
</dbReference>
<name>A0A484ANF0_DRONA</name>
<evidence type="ECO:0000313" key="2">
    <source>
        <dbReference type="Proteomes" id="UP000295192"/>
    </source>
</evidence>
<dbReference type="EMBL" id="LSRL02008767">
    <property type="protein sequence ID" value="TDG38188.1"/>
    <property type="molecule type" value="Genomic_DNA"/>
</dbReference>
<organism evidence="1 2">
    <name type="scientific">Drosophila navojoa</name>
    <name type="common">Fruit fly</name>
    <dbReference type="NCBI Taxonomy" id="7232"/>
    <lineage>
        <taxon>Eukaryota</taxon>
        <taxon>Metazoa</taxon>
        <taxon>Ecdysozoa</taxon>
        <taxon>Arthropoda</taxon>
        <taxon>Hexapoda</taxon>
        <taxon>Insecta</taxon>
        <taxon>Pterygota</taxon>
        <taxon>Neoptera</taxon>
        <taxon>Endopterygota</taxon>
        <taxon>Diptera</taxon>
        <taxon>Brachycera</taxon>
        <taxon>Muscomorpha</taxon>
        <taxon>Ephydroidea</taxon>
        <taxon>Drosophilidae</taxon>
        <taxon>Drosophila</taxon>
    </lineage>
</organism>
<gene>
    <name evidence="1" type="ORF">AWZ03_015390</name>
</gene>
<comment type="caution">
    <text evidence="1">The sequence shown here is derived from an EMBL/GenBank/DDBJ whole genome shotgun (WGS) entry which is preliminary data.</text>
</comment>